<sequence>MSWFHKHSWERVEEAYAPPFELGIKHGKGEELKELLERASFGVTTIIWECSKCGAIRKQEMLGKVKDANC</sequence>
<gene>
    <name evidence="1" type="ORF">LCGC14_1599490</name>
</gene>
<protein>
    <submittedName>
        <fullName evidence="1">Uncharacterized protein</fullName>
    </submittedName>
</protein>
<name>A0A0F9IY05_9ZZZZ</name>
<reference evidence="1" key="1">
    <citation type="journal article" date="2015" name="Nature">
        <title>Complex archaea that bridge the gap between prokaryotes and eukaryotes.</title>
        <authorList>
            <person name="Spang A."/>
            <person name="Saw J.H."/>
            <person name="Jorgensen S.L."/>
            <person name="Zaremba-Niedzwiedzka K."/>
            <person name="Martijn J."/>
            <person name="Lind A.E."/>
            <person name="van Eijk R."/>
            <person name="Schleper C."/>
            <person name="Guy L."/>
            <person name="Ettema T.J."/>
        </authorList>
    </citation>
    <scope>NUCLEOTIDE SEQUENCE</scope>
</reference>
<comment type="caution">
    <text evidence="1">The sequence shown here is derived from an EMBL/GenBank/DDBJ whole genome shotgun (WGS) entry which is preliminary data.</text>
</comment>
<accession>A0A0F9IY05</accession>
<evidence type="ECO:0000313" key="1">
    <source>
        <dbReference type="EMBL" id="KKM24994.1"/>
    </source>
</evidence>
<dbReference type="EMBL" id="LAZR01012809">
    <property type="protein sequence ID" value="KKM24994.1"/>
    <property type="molecule type" value="Genomic_DNA"/>
</dbReference>
<dbReference type="AlphaFoldDB" id="A0A0F9IY05"/>
<organism evidence="1">
    <name type="scientific">marine sediment metagenome</name>
    <dbReference type="NCBI Taxonomy" id="412755"/>
    <lineage>
        <taxon>unclassified sequences</taxon>
        <taxon>metagenomes</taxon>
        <taxon>ecological metagenomes</taxon>
    </lineage>
</organism>
<proteinExistence type="predicted"/>